<evidence type="ECO:0000256" key="2">
    <source>
        <dbReference type="ARBA" id="ARBA00023125"/>
    </source>
</evidence>
<dbReference type="InterPro" id="IPR036390">
    <property type="entry name" value="WH_DNA-bd_sf"/>
</dbReference>
<keyword evidence="2" id="KW-0238">DNA-binding</keyword>
<dbReference type="InterPro" id="IPR036388">
    <property type="entry name" value="WH-like_DNA-bd_sf"/>
</dbReference>
<dbReference type="CDD" id="cd00092">
    <property type="entry name" value="HTH_CRP"/>
    <property type="match status" value="1"/>
</dbReference>
<evidence type="ECO:0000259" key="4">
    <source>
        <dbReference type="PROSITE" id="PS51063"/>
    </source>
</evidence>
<dbReference type="GO" id="GO:0003700">
    <property type="term" value="F:DNA-binding transcription factor activity"/>
    <property type="evidence" value="ECO:0007669"/>
    <property type="project" value="InterPro"/>
</dbReference>
<dbReference type="SMART" id="SM00419">
    <property type="entry name" value="HTH_CRP"/>
    <property type="match status" value="1"/>
</dbReference>
<dbReference type="PRINTS" id="PR00034">
    <property type="entry name" value="HTHCRP"/>
</dbReference>
<dbReference type="Pfam" id="PF13545">
    <property type="entry name" value="HTH_Crp_2"/>
    <property type="match status" value="1"/>
</dbReference>
<dbReference type="KEGG" id="tog:HNI00_04140"/>
<dbReference type="Gene3D" id="1.10.10.10">
    <property type="entry name" value="Winged helix-like DNA-binding domain superfamily/Winged helix DNA-binding domain"/>
    <property type="match status" value="1"/>
</dbReference>
<dbReference type="InterPro" id="IPR018490">
    <property type="entry name" value="cNMP-bd_dom_sf"/>
</dbReference>
<accession>A0AA96Y336</accession>
<proteinExistence type="predicted"/>
<reference evidence="5" key="1">
    <citation type="submission" date="2020-05" db="EMBL/GenBank/DDBJ databases">
        <authorList>
            <person name="Zhu T."/>
            <person name="Keshari N."/>
            <person name="Lu X."/>
        </authorList>
    </citation>
    <scope>NUCLEOTIDE SEQUENCE</scope>
    <source>
        <strain evidence="5">NK1-22</strain>
    </source>
</reference>
<dbReference type="InterPro" id="IPR018335">
    <property type="entry name" value="Tscrpt_reg_HTH_Crp-type_CS"/>
</dbReference>
<protein>
    <submittedName>
        <fullName evidence="5">Crp/Fnr family transcriptional regulator</fullName>
    </submittedName>
</protein>
<dbReference type="InterPro" id="IPR012318">
    <property type="entry name" value="HTH_CRP"/>
</dbReference>
<sequence>MLKLNPATKRSFKRRESLPAYPQHLWLIESGAVRAYTLMEDGTIVGLGFWGAGDQVGQHLTCIQPYELECLTEVQARAIALDDCVDLSQTLLSHLYQAQELVGIRSGQVPLRLQRLLEWLSNQFGEAHEQGKLINLRLTHQDIADALGTTRVTVTRLLNQFEQERRICWVEQYLLLPQSSHT</sequence>
<evidence type="ECO:0000256" key="3">
    <source>
        <dbReference type="ARBA" id="ARBA00023163"/>
    </source>
</evidence>
<dbReference type="AlphaFoldDB" id="A0AA96Y336"/>
<dbReference type="SUPFAM" id="SSF46785">
    <property type="entry name" value="Winged helix' DNA-binding domain"/>
    <property type="match status" value="1"/>
</dbReference>
<dbReference type="RefSeq" id="WP_316790932.1">
    <property type="nucleotide sequence ID" value="NZ_CP053540.1"/>
</dbReference>
<evidence type="ECO:0000313" key="5">
    <source>
        <dbReference type="EMBL" id="WOB42434.1"/>
    </source>
</evidence>
<keyword evidence="1" id="KW-0805">Transcription regulation</keyword>
<dbReference type="SUPFAM" id="SSF51206">
    <property type="entry name" value="cAMP-binding domain-like"/>
    <property type="match status" value="1"/>
</dbReference>
<gene>
    <name evidence="5" type="ORF">HNI00_04140</name>
</gene>
<dbReference type="PROSITE" id="PS51063">
    <property type="entry name" value="HTH_CRP_2"/>
    <property type="match status" value="1"/>
</dbReference>
<evidence type="ECO:0000256" key="1">
    <source>
        <dbReference type="ARBA" id="ARBA00023015"/>
    </source>
</evidence>
<dbReference type="EMBL" id="CP053540">
    <property type="protein sequence ID" value="WOB42434.1"/>
    <property type="molecule type" value="Genomic_DNA"/>
</dbReference>
<name>A0AA96Y336_9CYAN</name>
<dbReference type="PROSITE" id="PS00042">
    <property type="entry name" value="HTH_CRP_1"/>
    <property type="match status" value="1"/>
</dbReference>
<feature type="domain" description="HTH crp-type" evidence="4">
    <location>
        <begin position="107"/>
        <end position="180"/>
    </location>
</feature>
<organism evidence="5">
    <name type="scientific">Thermoleptolyngbya oregonensis NK1-22</name>
    <dbReference type="NCBI Taxonomy" id="2547457"/>
    <lineage>
        <taxon>Bacteria</taxon>
        <taxon>Bacillati</taxon>
        <taxon>Cyanobacteriota</taxon>
        <taxon>Cyanophyceae</taxon>
        <taxon>Oculatellales</taxon>
        <taxon>Oculatellaceae</taxon>
        <taxon>Thermoleptolyngbya</taxon>
    </lineage>
</organism>
<dbReference type="GO" id="GO:0003677">
    <property type="term" value="F:DNA binding"/>
    <property type="evidence" value="ECO:0007669"/>
    <property type="project" value="UniProtKB-KW"/>
</dbReference>
<keyword evidence="3" id="KW-0804">Transcription</keyword>